<gene>
    <name evidence="4" type="ORF">LMUR_02347</name>
</gene>
<dbReference type="InterPro" id="IPR009988">
    <property type="entry name" value="DUF1510"/>
</dbReference>
<feature type="compositionally biased region" description="Polar residues" evidence="1">
    <location>
        <begin position="1"/>
        <end position="17"/>
    </location>
</feature>
<keyword evidence="2" id="KW-0472">Membrane</keyword>
<accession>A0A829R8K4</accession>
<keyword evidence="2" id="KW-0812">Transmembrane</keyword>
<protein>
    <recommendedName>
        <fullName evidence="3">DUF1510 domain-containing protein</fullName>
    </recommendedName>
</protein>
<proteinExistence type="predicted"/>
<evidence type="ECO:0000259" key="3">
    <source>
        <dbReference type="Pfam" id="PF07423"/>
    </source>
</evidence>
<dbReference type="Proteomes" id="UP000019251">
    <property type="component" value="Unassembled WGS sequence"/>
</dbReference>
<evidence type="ECO:0000313" key="4">
    <source>
        <dbReference type="EMBL" id="EUJ29904.1"/>
    </source>
</evidence>
<dbReference type="AlphaFoldDB" id="A0A829R8K4"/>
<feature type="transmembrane region" description="Helical" evidence="2">
    <location>
        <begin position="33"/>
        <end position="54"/>
    </location>
</feature>
<feature type="region of interest" description="Disordered" evidence="1">
    <location>
        <begin position="1"/>
        <end position="26"/>
    </location>
</feature>
<keyword evidence="2" id="KW-1133">Transmembrane helix</keyword>
<evidence type="ECO:0000313" key="5">
    <source>
        <dbReference type="Proteomes" id="UP000019251"/>
    </source>
</evidence>
<dbReference type="Pfam" id="PF07423">
    <property type="entry name" value="DUF1510"/>
    <property type="match status" value="1"/>
</dbReference>
<dbReference type="EMBL" id="AODG01000004">
    <property type="protein sequence ID" value="EUJ29904.1"/>
    <property type="molecule type" value="Genomic_DNA"/>
</dbReference>
<reference evidence="4 5" key="1">
    <citation type="submission" date="2012-12" db="EMBL/GenBank/DDBJ databases">
        <title>Novel taxa of Listeriaceae from agricultural environments in the United States.</title>
        <authorList>
            <person name="den Bakker H.C."/>
            <person name="Allred A."/>
            <person name="Warchocki S."/>
            <person name="Wright E.M."/>
            <person name="Burrell A."/>
            <person name="Nightingale K.K."/>
            <person name="Kephart D."/>
            <person name="Wiedmann M."/>
        </authorList>
    </citation>
    <scope>NUCLEOTIDE SEQUENCE [LARGE SCALE GENOMIC DNA]</scope>
    <source>
        <strain evidence="4 5">FSL F6-1183</strain>
    </source>
</reference>
<feature type="region of interest" description="Disordered" evidence="1">
    <location>
        <begin position="61"/>
        <end position="109"/>
    </location>
</feature>
<name>A0A829R8K4_LISGR</name>
<organism evidence="4 5">
    <name type="scientific">Listeria grayi FSL F6-1183</name>
    <dbReference type="NCBI Taxonomy" id="1265827"/>
    <lineage>
        <taxon>Bacteria</taxon>
        <taxon>Bacillati</taxon>
        <taxon>Bacillota</taxon>
        <taxon>Bacilli</taxon>
        <taxon>Bacillales</taxon>
        <taxon>Listeriaceae</taxon>
        <taxon>Listeria</taxon>
    </lineage>
</organism>
<feature type="domain" description="DUF1510" evidence="3">
    <location>
        <begin position="113"/>
        <end position="206"/>
    </location>
</feature>
<evidence type="ECO:0000256" key="1">
    <source>
        <dbReference type="SAM" id="MobiDB-lite"/>
    </source>
</evidence>
<feature type="compositionally biased region" description="Basic and acidic residues" evidence="1">
    <location>
        <begin position="74"/>
        <end position="106"/>
    </location>
</feature>
<sequence length="212" mass="23956">MANSRQTKNKRVSQNMVDASRQEQNTKRKKTNLILNILIIVVALLIVLSLWFVLFTTNKKEQTPSNTKTASSVKNKEDAAGVSKKEKTPAKEEKAKEETKTEKSDDPNVSEVITKNWQAVKTEQTGQHINSYDSSSVDWKEKLEAASEGADIPRDDMSVWFVEHGEKPATEAITTVSKKETPDKAFRVYLSWKDNEGWAATKVEVLKTNDKR</sequence>
<feature type="compositionally biased region" description="Polar residues" evidence="1">
    <location>
        <begin position="63"/>
        <end position="73"/>
    </location>
</feature>
<dbReference type="RefSeq" id="WP_036104013.1">
    <property type="nucleotide sequence ID" value="NZ_AODG01000004.1"/>
</dbReference>
<comment type="caution">
    <text evidence="4">The sequence shown here is derived from an EMBL/GenBank/DDBJ whole genome shotgun (WGS) entry which is preliminary data.</text>
</comment>
<evidence type="ECO:0000256" key="2">
    <source>
        <dbReference type="SAM" id="Phobius"/>
    </source>
</evidence>